<keyword evidence="1" id="KW-0812">Transmembrane</keyword>
<keyword evidence="4" id="KW-1185">Reference proteome</keyword>
<feature type="signal peptide" evidence="2">
    <location>
        <begin position="1"/>
        <end position="19"/>
    </location>
</feature>
<dbReference type="Pfam" id="PF04307">
    <property type="entry name" value="YdjM"/>
    <property type="match status" value="1"/>
</dbReference>
<dbReference type="RefSeq" id="WP_057906426.1">
    <property type="nucleotide sequence ID" value="NZ_AYYZ01000015.1"/>
</dbReference>
<protein>
    <recommendedName>
        <fullName evidence="5">TcpI protein</fullName>
    </recommendedName>
</protein>
<gene>
    <name evidence="3" type="ORF">FC64_GL000277</name>
</gene>
<keyword evidence="1" id="KW-0472">Membrane</keyword>
<dbReference type="Proteomes" id="UP000051291">
    <property type="component" value="Unassembled WGS sequence"/>
</dbReference>
<proteinExistence type="predicted"/>
<evidence type="ECO:0000313" key="3">
    <source>
        <dbReference type="EMBL" id="KRM52725.1"/>
    </source>
</evidence>
<name>A0A0R1ZEM9_9LACO</name>
<feature type="chain" id="PRO_5039581237" description="TcpI protein" evidence="2">
    <location>
        <begin position="20"/>
        <end position="195"/>
    </location>
</feature>
<evidence type="ECO:0000256" key="2">
    <source>
        <dbReference type="SAM" id="SignalP"/>
    </source>
</evidence>
<reference evidence="3 4" key="1">
    <citation type="journal article" date="2015" name="Genome Announc.">
        <title>Expanding the biotechnology potential of lactobacilli through comparative genomics of 213 strains and associated genera.</title>
        <authorList>
            <person name="Sun Z."/>
            <person name="Harris H.M."/>
            <person name="McCann A."/>
            <person name="Guo C."/>
            <person name="Argimon S."/>
            <person name="Zhang W."/>
            <person name="Yang X."/>
            <person name="Jeffery I.B."/>
            <person name="Cooney J.C."/>
            <person name="Kagawa T.F."/>
            <person name="Liu W."/>
            <person name="Song Y."/>
            <person name="Salvetti E."/>
            <person name="Wrobel A."/>
            <person name="Rasinkangas P."/>
            <person name="Parkhill J."/>
            <person name="Rea M.C."/>
            <person name="O'Sullivan O."/>
            <person name="Ritari J."/>
            <person name="Douillard F.P."/>
            <person name="Paul Ross R."/>
            <person name="Yang R."/>
            <person name="Briner A.E."/>
            <person name="Felis G.E."/>
            <person name="de Vos W.M."/>
            <person name="Barrangou R."/>
            <person name="Klaenhammer T.R."/>
            <person name="Caufield P.W."/>
            <person name="Cui Y."/>
            <person name="Zhang H."/>
            <person name="O'Toole P.W."/>
        </authorList>
    </citation>
    <scope>NUCLEOTIDE SEQUENCE [LARGE SCALE GENOMIC DNA]</scope>
    <source>
        <strain evidence="3 4">DSM 20653</strain>
    </source>
</reference>
<sequence length="195" mass="21690">MKYRTHITLTLAVGLPLMAASGEVSLLNGCALGIGSLLPDIDHPSSFLGKRNKIASGITNKTFGHRGGTHSLLGAMVVFILGTIIQFHYLSASGQNVTFWLMLGYLMHLVEDSFSKEGIHWLWPYKKKRKRPKLIYYTTGGIGEHLVLGFTLCLLLIEFRLLWLGTLGQMIHCQWLTVVQGKFGTLQHALLTIIK</sequence>
<accession>A0A0R1ZEM9</accession>
<dbReference type="STRING" id="1423820.FC64_GL000277"/>
<dbReference type="PANTHER" id="PTHR35531">
    <property type="entry name" value="INNER MEMBRANE PROTEIN YBCI-RELATED"/>
    <property type="match status" value="1"/>
</dbReference>
<dbReference type="AlphaFoldDB" id="A0A0R1ZEM9"/>
<feature type="transmembrane region" description="Helical" evidence="1">
    <location>
        <begin position="71"/>
        <end position="91"/>
    </location>
</feature>
<evidence type="ECO:0000313" key="4">
    <source>
        <dbReference type="Proteomes" id="UP000051291"/>
    </source>
</evidence>
<keyword evidence="1" id="KW-1133">Transmembrane helix</keyword>
<dbReference type="InterPro" id="IPR007404">
    <property type="entry name" value="YdjM-like"/>
</dbReference>
<evidence type="ECO:0000256" key="1">
    <source>
        <dbReference type="SAM" id="Phobius"/>
    </source>
</evidence>
<dbReference type="PANTHER" id="PTHR35531:SF1">
    <property type="entry name" value="INNER MEMBRANE PROTEIN YBCI-RELATED"/>
    <property type="match status" value="1"/>
</dbReference>
<keyword evidence="2" id="KW-0732">Signal</keyword>
<evidence type="ECO:0008006" key="5">
    <source>
        <dbReference type="Google" id="ProtNLM"/>
    </source>
</evidence>
<organism evidence="3 4">
    <name type="scientific">Ligilactobacillus araffinosus DSM 20653</name>
    <dbReference type="NCBI Taxonomy" id="1423820"/>
    <lineage>
        <taxon>Bacteria</taxon>
        <taxon>Bacillati</taxon>
        <taxon>Bacillota</taxon>
        <taxon>Bacilli</taxon>
        <taxon>Lactobacillales</taxon>
        <taxon>Lactobacillaceae</taxon>
        <taxon>Ligilactobacillus</taxon>
    </lineage>
</organism>
<comment type="caution">
    <text evidence="3">The sequence shown here is derived from an EMBL/GenBank/DDBJ whole genome shotgun (WGS) entry which is preliminary data.</text>
</comment>
<dbReference type="EMBL" id="AYYZ01000015">
    <property type="protein sequence ID" value="KRM52725.1"/>
    <property type="molecule type" value="Genomic_DNA"/>
</dbReference>
<feature type="transmembrane region" description="Helical" evidence="1">
    <location>
        <begin position="134"/>
        <end position="157"/>
    </location>
</feature>
<dbReference type="PATRIC" id="fig|1423820.4.peg.278"/>